<dbReference type="InterPro" id="IPR025662">
    <property type="entry name" value="Sigma_54_int_dom_ATP-bd_1"/>
</dbReference>
<evidence type="ECO:0000256" key="3">
    <source>
        <dbReference type="PROSITE-ProRule" id="PRU00289"/>
    </source>
</evidence>
<dbReference type="RefSeq" id="WP_212903560.1">
    <property type="nucleotide sequence ID" value="NZ_BOPZ01000010.1"/>
</dbReference>
<dbReference type="GO" id="GO:0003677">
    <property type="term" value="F:DNA binding"/>
    <property type="evidence" value="ECO:0007669"/>
    <property type="project" value="InterPro"/>
</dbReference>
<dbReference type="PANTHER" id="PTHR22683:SF41">
    <property type="entry name" value="DNA TRANSLOCASE FTSK"/>
    <property type="match status" value="1"/>
</dbReference>
<dbReference type="GO" id="GO:0005524">
    <property type="term" value="F:ATP binding"/>
    <property type="evidence" value="ECO:0007669"/>
    <property type="project" value="UniProtKB-UniRule"/>
</dbReference>
<evidence type="ECO:0000313" key="7">
    <source>
        <dbReference type="Proteomes" id="UP000679179"/>
    </source>
</evidence>
<dbReference type="InterPro" id="IPR027417">
    <property type="entry name" value="P-loop_NTPase"/>
</dbReference>
<dbReference type="InterPro" id="IPR050206">
    <property type="entry name" value="FtsK/SpoIIIE/SftA"/>
</dbReference>
<dbReference type="PANTHER" id="PTHR22683">
    <property type="entry name" value="SPORULATION PROTEIN RELATED"/>
    <property type="match status" value="1"/>
</dbReference>
<name>A0A919S0D9_9CLOT</name>
<dbReference type="PROSITE" id="PS00675">
    <property type="entry name" value="SIGMA54_INTERACT_1"/>
    <property type="match status" value="1"/>
</dbReference>
<feature type="region of interest" description="Disordered" evidence="4">
    <location>
        <begin position="1287"/>
        <end position="1333"/>
    </location>
</feature>
<dbReference type="Proteomes" id="UP000679179">
    <property type="component" value="Unassembled WGS sequence"/>
</dbReference>
<dbReference type="InterPro" id="IPR002543">
    <property type="entry name" value="FtsK_dom"/>
</dbReference>
<keyword evidence="7" id="KW-1185">Reference proteome</keyword>
<dbReference type="Pfam" id="PF01580">
    <property type="entry name" value="FtsK_SpoIIIE"/>
    <property type="match status" value="1"/>
</dbReference>
<keyword evidence="2 3" id="KW-0067">ATP-binding</keyword>
<evidence type="ECO:0000256" key="1">
    <source>
        <dbReference type="ARBA" id="ARBA00022741"/>
    </source>
</evidence>
<dbReference type="GO" id="GO:0016020">
    <property type="term" value="C:membrane"/>
    <property type="evidence" value="ECO:0007669"/>
    <property type="project" value="UniProtKB-SubCell"/>
</dbReference>
<comment type="caution">
    <text evidence="6">The sequence shown here is derived from an EMBL/GenBank/DDBJ whole genome shotgun (WGS) entry which is preliminary data.</text>
</comment>
<feature type="compositionally biased region" description="Basic and acidic residues" evidence="4">
    <location>
        <begin position="1320"/>
        <end position="1333"/>
    </location>
</feature>
<dbReference type="SUPFAM" id="SSF52540">
    <property type="entry name" value="P-loop containing nucleoside triphosphate hydrolases"/>
    <property type="match status" value="1"/>
</dbReference>
<protein>
    <recommendedName>
        <fullName evidence="5">FtsK domain-containing protein</fullName>
    </recommendedName>
</protein>
<gene>
    <name evidence="6" type="ORF">CPJCM30710_15060</name>
</gene>
<evidence type="ECO:0000259" key="5">
    <source>
        <dbReference type="PROSITE" id="PS50901"/>
    </source>
</evidence>
<dbReference type="PROSITE" id="PS50901">
    <property type="entry name" value="FTSK"/>
    <property type="match status" value="1"/>
</dbReference>
<proteinExistence type="predicted"/>
<evidence type="ECO:0000256" key="2">
    <source>
        <dbReference type="ARBA" id="ARBA00022840"/>
    </source>
</evidence>
<keyword evidence="1 3" id="KW-0547">Nucleotide-binding</keyword>
<dbReference type="CDD" id="cd01127">
    <property type="entry name" value="TrwB_TraG_TraD_VirD4"/>
    <property type="match status" value="1"/>
</dbReference>
<evidence type="ECO:0000256" key="4">
    <source>
        <dbReference type="SAM" id="MobiDB-lite"/>
    </source>
</evidence>
<feature type="binding site" evidence="3">
    <location>
        <begin position="1504"/>
        <end position="1511"/>
    </location>
    <ligand>
        <name>ATP</name>
        <dbReference type="ChEBI" id="CHEBI:30616"/>
    </ligand>
</feature>
<feature type="domain" description="FtsK" evidence="5">
    <location>
        <begin position="1485"/>
        <end position="1676"/>
    </location>
</feature>
<evidence type="ECO:0000313" key="6">
    <source>
        <dbReference type="EMBL" id="GIM28840.1"/>
    </source>
</evidence>
<reference evidence="6" key="1">
    <citation type="submission" date="2021-03" db="EMBL/GenBank/DDBJ databases">
        <title>Taxonomic study of Clostridium polyendosporum from meadow-gley soil under rice.</title>
        <authorList>
            <person name="Kobayashi H."/>
            <person name="Tanizawa Y."/>
            <person name="Yagura M."/>
        </authorList>
    </citation>
    <scope>NUCLEOTIDE SEQUENCE</scope>
    <source>
        <strain evidence="6">JCM 30710</strain>
    </source>
</reference>
<accession>A0A919S0D9</accession>
<dbReference type="EMBL" id="BOPZ01000010">
    <property type="protein sequence ID" value="GIM28840.1"/>
    <property type="molecule type" value="Genomic_DNA"/>
</dbReference>
<organism evidence="6 7">
    <name type="scientific">Clostridium polyendosporum</name>
    <dbReference type="NCBI Taxonomy" id="69208"/>
    <lineage>
        <taxon>Bacteria</taxon>
        <taxon>Bacillati</taxon>
        <taxon>Bacillota</taxon>
        <taxon>Clostridia</taxon>
        <taxon>Eubacteriales</taxon>
        <taxon>Clostridiaceae</taxon>
        <taxon>Clostridium</taxon>
    </lineage>
</organism>
<feature type="compositionally biased region" description="Acidic residues" evidence="4">
    <location>
        <begin position="1287"/>
        <end position="1297"/>
    </location>
</feature>
<dbReference type="Gene3D" id="3.40.50.300">
    <property type="entry name" value="P-loop containing nucleotide triphosphate hydrolases"/>
    <property type="match status" value="1"/>
</dbReference>
<sequence>MKSYINVVTEVLHQALNQEKKFYLIKLENFTTPEIYLEVCKSLSDYFSNKDMEFIAKLSLEKYNELIKINVYKELIEELDSNGWIEKNEHLTKWRNYPFTNNEKNTAIILMGTEDVEDQGGLAEFYTTSPETIENYVGESYCKLSKDKNLYNEESQKKINNIFTNIFKYTEKDLLKVSSFFDEHQNLSDFELINKLLSNLYEWWSIPNIYNGLISIPKKQIENGNIDLIEKGYKFSRRIGLDTYQKESKITQLKKRIDEFFSSPLQISQLESEELGAYNIDYSKFKEDIINYLKGINIEEIKGNLFSVSFNLINKLLKIPKGRRKKKKEKPTKVTGDPFEAISLPILLEVEDLEEDAKGELSQIKIRIDKITLARTKEGSEDENKDKHSALVTKWYNFIYFLQNIEELITRQGIVNENGEEIKLNIVFQDRNGVDKYPFVIENTKNLVDAGILTSAKESESKSKFSLIYELVIGEKVEEGKYEWIISEQDSWIHVFNIFNDNKFNSLIKELYEFLPIGFSKKIDLLINSKNEEEFYYFLNSVRCEYINALDEIDKNGDIYIPATKLAKSFTNFIMVVREQGLFGATFKDLAVANLLNSYQEFIIYCTKLLKKNKRENKDINILSKCFLLNNQKEFRGKTIKGAIIPLYHPVMLEKVVERYRYLSNAFKELFDEIMIGGDIPEVRIKKAFDRFNQLSTIVFSTSILLSENNIFVTSRNNFGFFNIYGYVDEQNALLGNVANYGEIDYEEDEKISLASSPISNYISYTIKEYLNTYPSKVDGFTISFIKPNNYSDIISGLNDILKRLKKELEYRIKINLIIYTDDFRAIGSKYFSNWIESNFTEDDNITLESSIKLLKYDDYNISTLDSYFDRNVEKSDIVFFNDIMKVKEVIPEFVKTVKIENTENRFPTVYLPVKSYEEMYRKLNITQTQFSCEYLQAQFMVYLREPNSSEADYRIIKKVGINDSDYILLDKLHEKSNWVIVLDENIDIQILNNQKNKIIGFSTGEGYFGELNSTISSRDSIINDLNLLMRKRLYSKFSSWTQEQISYGANSCLEMTKYLDGSQILKALNPDDEAVNNYLAYLMTYQLEQIDSVNKDKFIIRKIINLDAYSHLFEDLTDIKVLDAHNYRPDLLVLELFKNDHEEKYKIYVKLIECKLANYNYDHIEKARLQVQSGYEHLSNVWNPENNTVQRRFWLNQLYRILSYNNEDGISYTLGDDSSFDLSEICEGNFNIAFSKDLYLYWLDKVDDKIIQVISGDDKSINEKHISHKVIRELLLKGYHVDEDQIEDEKPDEEEIAGNNDDKTDNKVIVDGGDNYLDDNDRNNYDSPGDDRGEVINVAENSNIILLNIVNLFREYENEKFEDEINDIKQKFETLKLILQAKKVKIIPKDSIIGPDIVRYCFDLDFMNNVKDITKNQDNIQLKLKLNEPPYIFIEDGLIKMDTARGKRQTVGLKTMYDKINQYADKLKDYKEHFYVLIGSDVLGQPYLLDLSDSNSPHLLIAGQTGSGKSVLLSSILVSIMSIYTPEEVEMVLVDPKRVELTAFKNSPFTKLVATEVDKAIELLIDLLATMEERYKIFELEGVKNINEYNSKNPDKKMKRVLMVFDEYASMMQADKEYVKIIESTIVRLSQEARAAGVHLIVCTQSPKAEIITTTIRNNLNARIGLKVADAIASKVVLDEGGAETLLGKGDMLVKTADSPKLTRIKSPYVTNEELEKLMYYLNNK</sequence>